<evidence type="ECO:0000313" key="1">
    <source>
        <dbReference type="EMBL" id="MTL95028.1"/>
    </source>
</evidence>
<dbReference type="RefSeq" id="WP_129821662.1">
    <property type="nucleotide sequence ID" value="NZ_RCYV01000017.1"/>
</dbReference>
<comment type="caution">
    <text evidence="1">The sequence shown here is derived from an EMBL/GenBank/DDBJ whole genome shotgun (WGS) entry which is preliminary data.</text>
</comment>
<reference evidence="1" key="1">
    <citation type="journal article" date="2019" name="Nat. Med.">
        <title>A library of human gut bacterial isolates paired with longitudinal multiomics data enables mechanistic microbiome research.</title>
        <authorList>
            <person name="Poyet M."/>
            <person name="Groussin M."/>
            <person name="Gibbons S.M."/>
            <person name="Avila-Pacheco J."/>
            <person name="Jiang X."/>
            <person name="Kearney S.M."/>
            <person name="Perrotta A.R."/>
            <person name="Berdy B."/>
            <person name="Zhao S."/>
            <person name="Lieberman T.D."/>
            <person name="Swanson P.K."/>
            <person name="Smith M."/>
            <person name="Roesemann S."/>
            <person name="Alexander J.E."/>
            <person name="Rich S.A."/>
            <person name="Livny J."/>
            <person name="Vlamakis H."/>
            <person name="Clish C."/>
            <person name="Bullock K."/>
            <person name="Deik A."/>
            <person name="Scott J."/>
            <person name="Pierce K.A."/>
            <person name="Xavier R.J."/>
            <person name="Alm E.J."/>
        </authorList>
    </citation>
    <scope>NUCLEOTIDE SEQUENCE</scope>
    <source>
        <strain evidence="1">BIOML-A179</strain>
    </source>
</reference>
<name>A0A6G2CRJ9_9FIRM</name>
<gene>
    <name evidence="1" type="ORF">GMA64_10850</name>
</gene>
<dbReference type="EMBL" id="WMQV01000029">
    <property type="protein sequence ID" value="MTL95028.1"/>
    <property type="molecule type" value="Genomic_DNA"/>
</dbReference>
<accession>A0A6G2CRJ9</accession>
<proteinExistence type="predicted"/>
<dbReference type="Gene3D" id="1.20.5.340">
    <property type="match status" value="1"/>
</dbReference>
<sequence length="1483" mass="164286">MNNPTLITDTGLNQYDVGCTLITQLSLMIKKEIVIVPQDVMTIQVGLEIYNEITKQWEIIYTPLGTFYVDNVEEKGAIKSIKAYDQMYKLRKGYFPSAKHSTTYGIANDIARITGLNLKGISFNTNNVNISNEQLEGKTQIEMLSLIAGAIGGHVRISRDGSSIEFIEPINHGEVYTESDYATPTLDDATSYHITKLRINYSDKITNDEGSVIDEGYYEVGTGNDANTLELSNPLLKGQQAQATNVLNKIKQLNGYKRFDTTLRLGDYRLESMDVVTYTKGEVEYIVPILYMKMKLTYRGLSIETQSPTVAETKREFSFKGTLTQKVENIYADLIQVKQLTANKVTTDELEATVATIEKLYVKHGQFDSLVGNSIAVQEINVNIANINVLVAGKADISELNAAVANINILNADLGVIKNLVNGNLSSENIQAGGITSDKLTIANGFIKDAMIDSLNANKITAGQINTALVQVASSSGNLVINDNTIQIRDANRVRVQIGKDASNDYSMSVWDPSGKLMFDARGLKADAIKEGIIRNDMISAHANIDGSKLNISSVVSEINEGSTNLKASKVQIDGVAQTLEVAFNLLKTQADGTKSQTESNTTAINVAQGKINTLIQDTTITKDGQTVKLKDEYSKLEQTVGSLSSTIGKQQTIIDDHTGKITAFNSEMVSLKQNLNGLSLSVSTAETTIQSHTQQLAQKADLKTVDEKIDGIQVGGRNLIIRYNELPKRMVNKDGAVEYREHSSLMNDFISVSPNECLTFSQLKDGGVYDDFFRYAFYAKDKVTVIKMSYNMDDVFQEIVPEGAVWLRVSYKTGNVVKLERGNKVTDWTPAPEDVQASIDTKANSVDVYVKSETYTKTETESAIKVAKDEINLGVSSTYETKTNVETQINGVKSSVTNLESRISKAEQKITDSAIIQTVSQTINQAKTEAIQSANSNTANQLKNYSTTLQMNSAIQQKADSITSDVFKIETSLAVDNLLSNGNFTNELNNWQYRDHGSSVNYTLTANTDWTMTGKTALLITQSNHPQGYDSGFTQEIDVKPNTDYTFTGYIASHRAEGMAVVKDDAGNWLVFDKTDADYDQYTGGPEVSRWKKIRLVYWSGNRTKLQLHLAMGKSNNNGHVWFHDFMVTEGNTDLCWKPSQKETRTQITQLDNRISSTVTSVETIDGKVNKAQSQIDQHAHQIATKVNANDFSSLIQQNGHSIMWAINSSRGSNGIGLDSSGLYGYNNNITTLRLTEGKFHAYNSWNGNHMGYFGTNGDDLRACLYDTNTFSVYSNDTALLFRARYERDANYGNATLDMCGGINFIHKPGQDVGINQLLLGNDDRSDRYGFHNMSIRCWNSIGFQDNYGYTNMFADVRRGRWIMKGALYQNTQTPPATFSMNFDGEDEIYSSGYERSQAIDSVMNLKTGVYVDNDGECCSAIYGGYSELITTEYQDEYGKITTHLNHEALNASLVVTCQEQQKLIKALQKELNEIKEYLKVA</sequence>
<organism evidence="1">
    <name type="scientific">Turicibacter sanguinis</name>
    <dbReference type="NCBI Taxonomy" id="154288"/>
    <lineage>
        <taxon>Bacteria</taxon>
        <taxon>Bacillati</taxon>
        <taxon>Bacillota</taxon>
        <taxon>Erysipelotrichia</taxon>
        <taxon>Erysipelotrichales</taxon>
        <taxon>Turicibacteraceae</taxon>
        <taxon>Turicibacter</taxon>
    </lineage>
</organism>
<dbReference type="Gene3D" id="2.60.120.260">
    <property type="entry name" value="Galactose-binding domain-like"/>
    <property type="match status" value="1"/>
</dbReference>
<protein>
    <submittedName>
        <fullName evidence="1">Uncharacterized protein</fullName>
    </submittedName>
</protein>